<gene>
    <name evidence="1" type="ORF">EDD57_10353</name>
</gene>
<accession>A0A4R2SBV8</accession>
<dbReference type="InterPro" id="IPR007169">
    <property type="entry name" value="RemA-like"/>
</dbReference>
<comment type="caution">
    <text evidence="1">The sequence shown here is derived from an EMBL/GenBank/DDBJ whole genome shotgun (WGS) entry which is preliminary data.</text>
</comment>
<evidence type="ECO:0000313" key="1">
    <source>
        <dbReference type="EMBL" id="TCP70238.1"/>
    </source>
</evidence>
<name>A0A4R2SBV8_9BACL</name>
<dbReference type="Proteomes" id="UP000294746">
    <property type="component" value="Unassembled WGS sequence"/>
</dbReference>
<proteinExistence type="predicted"/>
<protein>
    <submittedName>
        <fullName evidence="1">Uncharacterized protein DUF370</fullName>
    </submittedName>
</protein>
<dbReference type="RefSeq" id="WP_131847741.1">
    <property type="nucleotide sequence ID" value="NZ_SLXV01000003.1"/>
</dbReference>
<dbReference type="AlphaFoldDB" id="A0A4R2SBV8"/>
<keyword evidence="2" id="KW-1185">Reference proteome</keyword>
<reference evidence="1 2" key="1">
    <citation type="submission" date="2019-03" db="EMBL/GenBank/DDBJ databases">
        <title>Genomic Encyclopedia of Type Strains, Phase IV (KMG-IV): sequencing the most valuable type-strain genomes for metagenomic binning, comparative biology and taxonomic classification.</title>
        <authorList>
            <person name="Goeker M."/>
        </authorList>
    </citation>
    <scope>NUCLEOTIDE SEQUENCE [LARGE SCALE GENOMIC DNA]</scope>
    <source>
        <strain evidence="1 2">DSM 46831</strain>
    </source>
</reference>
<dbReference type="NCBIfam" id="NF046065">
    <property type="entry name" value="MtxRegRemB"/>
    <property type="match status" value="1"/>
</dbReference>
<sequence length="82" mass="9384">MYIHLGGDQIVRARDVVAILDHQSMDSHSFLESSKQAGRLVDIPDDEVKSYVVTPHRVYPSPISSVTLMRRARQPRVFHKNK</sequence>
<organism evidence="1 2">
    <name type="scientific">Baia soyae</name>
    <dbReference type="NCBI Taxonomy" id="1544746"/>
    <lineage>
        <taxon>Bacteria</taxon>
        <taxon>Bacillati</taxon>
        <taxon>Bacillota</taxon>
        <taxon>Bacilli</taxon>
        <taxon>Bacillales</taxon>
        <taxon>Thermoactinomycetaceae</taxon>
        <taxon>Baia</taxon>
    </lineage>
</organism>
<dbReference type="OrthoDB" id="9811390at2"/>
<dbReference type="Pfam" id="PF04025">
    <property type="entry name" value="RemA-like"/>
    <property type="match status" value="1"/>
</dbReference>
<evidence type="ECO:0000313" key="2">
    <source>
        <dbReference type="Proteomes" id="UP000294746"/>
    </source>
</evidence>
<dbReference type="EMBL" id="SLXV01000003">
    <property type="protein sequence ID" value="TCP70238.1"/>
    <property type="molecule type" value="Genomic_DNA"/>
</dbReference>